<dbReference type="Pfam" id="PF25872">
    <property type="entry name" value="HTH_77"/>
    <property type="match status" value="1"/>
</dbReference>
<protein>
    <submittedName>
        <fullName evidence="7">Putative ATPase</fullName>
    </submittedName>
</protein>
<dbReference type="InterPro" id="IPR027417">
    <property type="entry name" value="P-loop_NTPase"/>
</dbReference>
<comment type="similarity">
    <text evidence="1">Belongs to the AfsR/DnrI/RedD regulatory family.</text>
</comment>
<dbReference type="PANTHER" id="PTHR47691:SF3">
    <property type="entry name" value="HTH-TYPE TRANSCRIPTIONAL REGULATOR RV0890C-RELATED"/>
    <property type="match status" value="1"/>
</dbReference>
<dbReference type="GO" id="GO:0003677">
    <property type="term" value="F:DNA binding"/>
    <property type="evidence" value="ECO:0007669"/>
    <property type="project" value="UniProtKB-UniRule"/>
</dbReference>
<dbReference type="Gene3D" id="1.25.40.10">
    <property type="entry name" value="Tetratricopeptide repeat domain"/>
    <property type="match status" value="2"/>
</dbReference>
<keyword evidence="2" id="KW-0805">Transcription regulation</keyword>
<evidence type="ECO:0000256" key="5">
    <source>
        <dbReference type="PROSITE-ProRule" id="PRU01091"/>
    </source>
</evidence>
<dbReference type="Gene3D" id="3.40.50.300">
    <property type="entry name" value="P-loop containing nucleotide triphosphate hydrolases"/>
    <property type="match status" value="1"/>
</dbReference>
<dbReference type="SUPFAM" id="SSF52540">
    <property type="entry name" value="P-loop containing nucleoside triphosphate hydrolases"/>
    <property type="match status" value="1"/>
</dbReference>
<dbReference type="InterPro" id="IPR058852">
    <property type="entry name" value="HTH_77"/>
</dbReference>
<dbReference type="Gene3D" id="1.10.10.10">
    <property type="entry name" value="Winged helix-like DNA-binding domain superfamily/Winged helix DNA-binding domain"/>
    <property type="match status" value="1"/>
</dbReference>
<dbReference type="PANTHER" id="PTHR47691">
    <property type="entry name" value="REGULATOR-RELATED"/>
    <property type="match status" value="1"/>
</dbReference>
<evidence type="ECO:0000313" key="8">
    <source>
        <dbReference type="Proteomes" id="UP000316096"/>
    </source>
</evidence>
<dbReference type="InterPro" id="IPR005158">
    <property type="entry name" value="BTAD"/>
</dbReference>
<evidence type="ECO:0000256" key="1">
    <source>
        <dbReference type="ARBA" id="ARBA00005820"/>
    </source>
</evidence>
<feature type="domain" description="OmpR/PhoB-type" evidence="6">
    <location>
        <begin position="1"/>
        <end position="70"/>
    </location>
</feature>
<dbReference type="SUPFAM" id="SSF46894">
    <property type="entry name" value="C-terminal effector domain of the bipartite response regulators"/>
    <property type="match status" value="1"/>
</dbReference>
<proteinExistence type="inferred from homology"/>
<dbReference type="GO" id="GO:0006355">
    <property type="term" value="P:regulation of DNA-templated transcription"/>
    <property type="evidence" value="ECO:0007669"/>
    <property type="project" value="InterPro"/>
</dbReference>
<dbReference type="AlphaFoldDB" id="A0A543BT29"/>
<keyword evidence="8" id="KW-1185">Reference proteome</keyword>
<evidence type="ECO:0000313" key="7">
    <source>
        <dbReference type="EMBL" id="TQL87886.1"/>
    </source>
</evidence>
<dbReference type="CDD" id="cd15831">
    <property type="entry name" value="BTAD"/>
    <property type="match status" value="1"/>
</dbReference>
<keyword evidence="4" id="KW-0804">Transcription</keyword>
<evidence type="ECO:0000256" key="3">
    <source>
        <dbReference type="ARBA" id="ARBA00023125"/>
    </source>
</evidence>
<dbReference type="SUPFAM" id="SSF48452">
    <property type="entry name" value="TPR-like"/>
    <property type="match status" value="2"/>
</dbReference>
<keyword evidence="3 5" id="KW-0238">DNA-binding</keyword>
<dbReference type="PRINTS" id="PR00364">
    <property type="entry name" value="DISEASERSIST"/>
</dbReference>
<dbReference type="FunFam" id="1.25.40.10:FF:000222">
    <property type="entry name" value="SARP family transcriptional regulator"/>
    <property type="match status" value="1"/>
</dbReference>
<evidence type="ECO:0000256" key="4">
    <source>
        <dbReference type="ARBA" id="ARBA00023163"/>
    </source>
</evidence>
<evidence type="ECO:0000259" key="6">
    <source>
        <dbReference type="PROSITE" id="PS51755"/>
    </source>
</evidence>
<feature type="DNA-binding region" description="OmpR/PhoB-type" evidence="5">
    <location>
        <begin position="1"/>
        <end position="70"/>
    </location>
</feature>
<dbReference type="InterPro" id="IPR011990">
    <property type="entry name" value="TPR-like_helical_dom_sf"/>
</dbReference>
<dbReference type="InterPro" id="IPR016032">
    <property type="entry name" value="Sig_transdc_resp-reg_C-effctor"/>
</dbReference>
<dbReference type="GO" id="GO:0000160">
    <property type="term" value="P:phosphorelay signal transduction system"/>
    <property type="evidence" value="ECO:0007669"/>
    <property type="project" value="InterPro"/>
</dbReference>
<dbReference type="Pfam" id="PF03704">
    <property type="entry name" value="BTAD"/>
    <property type="match status" value="1"/>
</dbReference>
<dbReference type="InterPro" id="IPR001867">
    <property type="entry name" value="OmpR/PhoB-type_DNA-bd"/>
</dbReference>
<dbReference type="Proteomes" id="UP000316096">
    <property type="component" value="Unassembled WGS sequence"/>
</dbReference>
<dbReference type="SMART" id="SM01043">
    <property type="entry name" value="BTAD"/>
    <property type="match status" value="1"/>
</dbReference>
<evidence type="ECO:0000256" key="2">
    <source>
        <dbReference type="ARBA" id="ARBA00023015"/>
    </source>
</evidence>
<dbReference type="InterPro" id="IPR036388">
    <property type="entry name" value="WH-like_DNA-bd_sf"/>
</dbReference>
<comment type="caution">
    <text evidence="7">The sequence shown here is derived from an EMBL/GenBank/DDBJ whole genome shotgun (WGS) entry which is preliminary data.</text>
</comment>
<dbReference type="PROSITE" id="PS51755">
    <property type="entry name" value="OMPR_PHOB"/>
    <property type="match status" value="1"/>
</dbReference>
<dbReference type="EMBL" id="VFOZ01000003">
    <property type="protein sequence ID" value="TQL87886.1"/>
    <property type="molecule type" value="Genomic_DNA"/>
</dbReference>
<reference evidence="7 8" key="1">
    <citation type="submission" date="2019-06" db="EMBL/GenBank/DDBJ databases">
        <title>Sequencing the genomes of 1000 actinobacteria strains.</title>
        <authorList>
            <person name="Klenk H.-P."/>
        </authorList>
    </citation>
    <scope>NUCLEOTIDE SEQUENCE [LARGE SCALE GENOMIC DNA]</scope>
    <source>
        <strain evidence="7 8">DSM 102200</strain>
    </source>
</reference>
<accession>A0A543BT29</accession>
<sequence>MRSLLAMLLLEAGRGVGVRRLVEGLYGGHTPRDSGHALQSQVSRLRRGLRAAGGAEDLVRFGPSGYRLVVDPDDVDVHRFERLAGEGRRALAAGDHLHAARLLNEALALWRGPALADVTNAPFAEAQAARLEELRLATIEDRAEVRLVRGDHRDLVAELREVVAAHPLRERLRGQLMRALYGSGRQAEAIEVFEDARRTLADELGLDPSPELGSVHRAVLQAERSLAEVPRAGIPAQFTSFVGREGELKRVGDLLREARLITLTGPGGVGKTRLAIEVAGREADEICFVDLAPIADGAAAPQALINALGFREGGLVPALSGPLDPTDRLVTGLAGRRILLILDNCEHVARDVARLARRLLTACRGLRILITSRERLDITGETLYPVRPLAFPPPETADLDMPGHPAVRLFADRAAAVRPEFTVDGATMGAVLRICRALDGLPLAIELAAARLRSLTIEEIAARLDDRFGLLSRGDRSAAPRHQTLHSVVAWSWDLLSRSEQALAARLTVFSDGATLPAVAEICVPPDDEVVDLLADLIDKSLVEIDGGRYRMLETVREFCAGRLAGTGEGKRLRAAHAAYFLGLAQTADAHLRGPDQLEWLAVLDAERGNLHAALRWAVRADPALALRLLAALSWHGQLRGLSGERASLAAELLEVIGAEPPAGLDEEYTLCVAHAASSDNGLDRRLRVRLESLRPSVAGGRLRHPSLSVLRLMVIGPGGTGLAETAPADPWARAFSGLERGVKGLLDADPGEAAQAFEASLDGFRAVGDRWGAAAALDQLAMLADWRVDVARFATLMAEAIDLAGRLGAVEDMTRFLVRNADGLITAGRLAAARADHERVAEFARRTGMLETRAGAQRGLGEIAHLNGDLTAARELYELALRGCERESISAGFTRWRILIGLGRIAQDGHDADLARSRYRQALAVALGHRNFPAAAVAVEGMAGVALLDDAGERAALLLGASVAVRGIPMPADPEVARVAAGAKDLVGAQTYASAFARGTTMTRDQALALLGVAPPDA</sequence>
<gene>
    <name evidence="7" type="ORF">FB559_8497</name>
</gene>
<name>A0A543BT29_9ACTN</name>
<organism evidence="7 8">
    <name type="scientific">Actinoallomurus bryophytorum</name>
    <dbReference type="NCBI Taxonomy" id="1490222"/>
    <lineage>
        <taxon>Bacteria</taxon>
        <taxon>Bacillati</taxon>
        <taxon>Actinomycetota</taxon>
        <taxon>Actinomycetes</taxon>
        <taxon>Streptosporangiales</taxon>
        <taxon>Thermomonosporaceae</taxon>
        <taxon>Actinoallomurus</taxon>
    </lineage>
</organism>